<sequence>MFHKNLICNIQRNIKSNGIVNRYYSCSSGSGLQLVPRKEPLFVNTKLPVTDLEDNTIKKIFERSDTVLGPIQEKKNLKKHLKLIGDPRYQFLPECHLDRPFSWDSKKCHLYLLNFIARKKDFRNFYSFYRLSTIDDFDIQPLLDYYEGSIVYAIMSIYKNVFDWDIKKFCDDAYFWENPIHHVLYIQQIIRNAGYENGYRDIVNLDMNTIYMHSDIKIRVNKYFGGSFLNYLRYYIPEVEWTESMLHLSFQPKETALTVTLREILKGYKWKSIEDWYEFPFYDITGEYQTTRVMQEIKNMYPQIQSWKFKKGRWFLHPPFVDEFLEYLYKEKSMNGPEDFYQLSLDDLSCLPGADKRETLLKALERRYPEYKNWDINKFQESTKQLIQDYIINQLNIPEKKDWNHIKFSKFEPIKDKIPTSLKNTHNLLTTYFPNYVWEQPIKEDYPSSYFKNFQNVKEYFENLYRKLEYKSLDDFYQLSITILEKNRGRALKQAVLNDLIPKLYPDHEWVAMRFNRYSDVSGVNLLKDSLQMVNYYLKEVYNLWRSLGCTKT</sequence>
<name>A0A151ZAZ0_TIELA</name>
<reference evidence="1 2" key="1">
    <citation type="submission" date="2015-12" db="EMBL/GenBank/DDBJ databases">
        <title>Dictyostelia acquired genes for synthesis and detection of signals that induce cell-type specialization by lateral gene transfer from prokaryotes.</title>
        <authorList>
            <person name="Gloeckner G."/>
            <person name="Schaap P."/>
        </authorList>
    </citation>
    <scope>NUCLEOTIDE SEQUENCE [LARGE SCALE GENOMIC DNA]</scope>
    <source>
        <strain evidence="1 2">TK</strain>
    </source>
</reference>
<gene>
    <name evidence="1" type="ORF">DLAC_08015</name>
</gene>
<accession>A0A151ZAZ0</accession>
<dbReference type="AlphaFoldDB" id="A0A151ZAZ0"/>
<keyword evidence="2" id="KW-1185">Reference proteome</keyword>
<evidence type="ECO:0000313" key="2">
    <source>
        <dbReference type="Proteomes" id="UP000076078"/>
    </source>
</evidence>
<dbReference type="FunCoup" id="A0A151ZAZ0">
    <property type="interactions" value="425"/>
</dbReference>
<evidence type="ECO:0000313" key="1">
    <source>
        <dbReference type="EMBL" id="KYQ91109.1"/>
    </source>
</evidence>
<dbReference type="InParanoid" id="A0A151ZAZ0"/>
<organism evidence="1 2">
    <name type="scientific">Tieghemostelium lacteum</name>
    <name type="common">Slime mold</name>
    <name type="synonym">Dictyostelium lacteum</name>
    <dbReference type="NCBI Taxonomy" id="361077"/>
    <lineage>
        <taxon>Eukaryota</taxon>
        <taxon>Amoebozoa</taxon>
        <taxon>Evosea</taxon>
        <taxon>Eumycetozoa</taxon>
        <taxon>Dictyostelia</taxon>
        <taxon>Dictyosteliales</taxon>
        <taxon>Raperosteliaceae</taxon>
        <taxon>Tieghemostelium</taxon>
    </lineage>
</organism>
<comment type="caution">
    <text evidence="1">The sequence shown here is derived from an EMBL/GenBank/DDBJ whole genome shotgun (WGS) entry which is preliminary data.</text>
</comment>
<proteinExistence type="predicted"/>
<protein>
    <submittedName>
        <fullName evidence="1">Uncharacterized protein</fullName>
    </submittedName>
</protein>
<dbReference type="EMBL" id="LODT01000035">
    <property type="protein sequence ID" value="KYQ91109.1"/>
    <property type="molecule type" value="Genomic_DNA"/>
</dbReference>
<dbReference type="Proteomes" id="UP000076078">
    <property type="component" value="Unassembled WGS sequence"/>
</dbReference>